<dbReference type="Proteomes" id="UP001500929">
    <property type="component" value="Unassembled WGS sequence"/>
</dbReference>
<accession>A0ABN3DAL4</accession>
<dbReference type="InterPro" id="IPR036661">
    <property type="entry name" value="Luciferase-like_sf"/>
</dbReference>
<sequence length="331" mass="33950">MVTREDRGLVGVMLPRDLPVGSVAAFARRAEELGFDELWVVEDLGFRGGIAQAATVLALTSHITVGIGILPAGARNAAFAAMELATLEQLHPGRVVVGIGHGMPGWMRQAGAWPSSPLTLLREYTRALTELLSGRPGPAGGRYVDVGGIVLDELPSAPPPLLLGVRGPRSLALAGEVADGVVLAEPAHPSYVAEALRSVTAGSGALAPAGTAAPRVVAYDVASVSSDREAALAAARPALAWLGEPDWAPHIAPLPFAAEFTALRETASDPEHFATLLPDEWVASLAIAGTPADARSAIAARHAAGTTTVVLTPVGSDRLRVLDSLAGALTA</sequence>
<evidence type="ECO:0000259" key="2">
    <source>
        <dbReference type="Pfam" id="PF00296"/>
    </source>
</evidence>
<dbReference type="PANTHER" id="PTHR43244">
    <property type="match status" value="1"/>
</dbReference>
<evidence type="ECO:0000313" key="4">
    <source>
        <dbReference type="Proteomes" id="UP001500929"/>
    </source>
</evidence>
<reference evidence="3 4" key="1">
    <citation type="journal article" date="2019" name="Int. J. Syst. Evol. Microbiol.">
        <title>The Global Catalogue of Microorganisms (GCM) 10K type strain sequencing project: providing services to taxonomists for standard genome sequencing and annotation.</title>
        <authorList>
            <consortium name="The Broad Institute Genomics Platform"/>
            <consortium name="The Broad Institute Genome Sequencing Center for Infectious Disease"/>
            <person name="Wu L."/>
            <person name="Ma J."/>
        </authorList>
    </citation>
    <scope>NUCLEOTIDE SEQUENCE [LARGE SCALE GENOMIC DNA]</scope>
    <source>
        <strain evidence="3 4">JCM 16117</strain>
    </source>
</reference>
<dbReference type="InterPro" id="IPR011251">
    <property type="entry name" value="Luciferase-like_dom"/>
</dbReference>
<name>A0ABN3DAL4_9MICO</name>
<dbReference type="EMBL" id="BAAAQY010000002">
    <property type="protein sequence ID" value="GAA2225899.1"/>
    <property type="molecule type" value="Genomic_DNA"/>
</dbReference>
<dbReference type="Pfam" id="PF00296">
    <property type="entry name" value="Bac_luciferase"/>
    <property type="match status" value="1"/>
</dbReference>
<gene>
    <name evidence="3" type="ORF">GCM10009851_07160</name>
</gene>
<comment type="caution">
    <text evidence="3">The sequence shown here is derived from an EMBL/GenBank/DDBJ whole genome shotgun (WGS) entry which is preliminary data.</text>
</comment>
<organism evidence="3 4">
    <name type="scientific">Herbiconiux moechotypicola</name>
    <dbReference type="NCBI Taxonomy" id="637393"/>
    <lineage>
        <taxon>Bacteria</taxon>
        <taxon>Bacillati</taxon>
        <taxon>Actinomycetota</taxon>
        <taxon>Actinomycetes</taxon>
        <taxon>Micrococcales</taxon>
        <taxon>Microbacteriaceae</taxon>
        <taxon>Herbiconiux</taxon>
    </lineage>
</organism>
<dbReference type="PANTHER" id="PTHR43244:SF1">
    <property type="entry name" value="5,10-METHYLENETETRAHYDROMETHANOPTERIN REDUCTASE"/>
    <property type="match status" value="1"/>
</dbReference>
<dbReference type="Gene3D" id="3.20.20.30">
    <property type="entry name" value="Luciferase-like domain"/>
    <property type="match status" value="1"/>
</dbReference>
<dbReference type="RefSeq" id="WP_259478339.1">
    <property type="nucleotide sequence ID" value="NZ_BAAAQY010000002.1"/>
</dbReference>
<protein>
    <submittedName>
        <fullName evidence="3">LLM class flavin-dependent oxidoreductase</fullName>
    </submittedName>
</protein>
<dbReference type="SUPFAM" id="SSF51679">
    <property type="entry name" value="Bacterial luciferase-like"/>
    <property type="match status" value="1"/>
</dbReference>
<evidence type="ECO:0000256" key="1">
    <source>
        <dbReference type="ARBA" id="ARBA00023002"/>
    </source>
</evidence>
<proteinExistence type="predicted"/>
<keyword evidence="4" id="KW-1185">Reference proteome</keyword>
<feature type="domain" description="Luciferase-like" evidence="2">
    <location>
        <begin position="20"/>
        <end position="307"/>
    </location>
</feature>
<dbReference type="InterPro" id="IPR050564">
    <property type="entry name" value="F420-G6PD/mer"/>
</dbReference>
<keyword evidence="1" id="KW-0560">Oxidoreductase</keyword>
<evidence type="ECO:0000313" key="3">
    <source>
        <dbReference type="EMBL" id="GAA2225899.1"/>
    </source>
</evidence>